<reference evidence="1 2" key="1">
    <citation type="submission" date="2019-02" db="EMBL/GenBank/DDBJ databases">
        <title>Deep-cultivation of Planctomycetes and their phenomic and genomic characterization uncovers novel biology.</title>
        <authorList>
            <person name="Wiegand S."/>
            <person name="Jogler M."/>
            <person name="Boedeker C."/>
            <person name="Pinto D."/>
            <person name="Vollmers J."/>
            <person name="Rivas-Marin E."/>
            <person name="Kohn T."/>
            <person name="Peeters S.H."/>
            <person name="Heuer A."/>
            <person name="Rast P."/>
            <person name="Oberbeckmann S."/>
            <person name="Bunk B."/>
            <person name="Jeske O."/>
            <person name="Meyerdierks A."/>
            <person name="Storesund J.E."/>
            <person name="Kallscheuer N."/>
            <person name="Luecker S."/>
            <person name="Lage O.M."/>
            <person name="Pohl T."/>
            <person name="Merkel B.J."/>
            <person name="Hornburger P."/>
            <person name="Mueller R.-W."/>
            <person name="Bruemmer F."/>
            <person name="Labrenz M."/>
            <person name="Spormann A.M."/>
            <person name="Op den Camp H."/>
            <person name="Overmann J."/>
            <person name="Amann R."/>
            <person name="Jetten M.S.M."/>
            <person name="Mascher T."/>
            <person name="Medema M.H."/>
            <person name="Devos D.P."/>
            <person name="Kaster A.-K."/>
            <person name="Ovreas L."/>
            <person name="Rohde M."/>
            <person name="Galperin M.Y."/>
            <person name="Jogler C."/>
        </authorList>
    </citation>
    <scope>NUCLEOTIDE SEQUENCE [LARGE SCALE GENOMIC DNA]</scope>
    <source>
        <strain evidence="1 2">Pan216</strain>
    </source>
</reference>
<accession>A0A518B512</accession>
<dbReference type="Proteomes" id="UP000317093">
    <property type="component" value="Chromosome"/>
</dbReference>
<sequence>MAGTRDRDMRLSDRLPVDWRKRISAYRGAPLQHYRRVMKTLASFDWMTQEERERAAFVIVEKEQLREQGQSLEEDDE</sequence>
<evidence type="ECO:0000313" key="1">
    <source>
        <dbReference type="EMBL" id="QDU62070.1"/>
    </source>
</evidence>
<dbReference type="EMBL" id="CP036279">
    <property type="protein sequence ID" value="QDU62070.1"/>
    <property type="molecule type" value="Genomic_DNA"/>
</dbReference>
<dbReference type="KEGG" id="knv:Pan216_29360"/>
<dbReference type="AlphaFoldDB" id="A0A518B512"/>
<gene>
    <name evidence="1" type="ORF">Pan216_29360</name>
</gene>
<proteinExistence type="predicted"/>
<protein>
    <submittedName>
        <fullName evidence="1">Uncharacterized protein</fullName>
    </submittedName>
</protein>
<evidence type="ECO:0000313" key="2">
    <source>
        <dbReference type="Proteomes" id="UP000317093"/>
    </source>
</evidence>
<name>A0A518B512_9BACT</name>
<dbReference type="RefSeq" id="WP_145258574.1">
    <property type="nucleotide sequence ID" value="NZ_CP036279.1"/>
</dbReference>
<keyword evidence="2" id="KW-1185">Reference proteome</keyword>
<organism evidence="1 2">
    <name type="scientific">Kolteria novifilia</name>
    <dbReference type="NCBI Taxonomy" id="2527975"/>
    <lineage>
        <taxon>Bacteria</taxon>
        <taxon>Pseudomonadati</taxon>
        <taxon>Planctomycetota</taxon>
        <taxon>Planctomycetia</taxon>
        <taxon>Kolteriales</taxon>
        <taxon>Kolteriaceae</taxon>
        <taxon>Kolteria</taxon>
    </lineage>
</organism>